<dbReference type="InterPro" id="IPR007492">
    <property type="entry name" value="LytTR_DNA-bd_dom"/>
</dbReference>
<sequence length="264" mass="29013">MPPLTALIADDEEAPRAQLRLALQQAWPGLQIVAEAVNGVDAWDAFLEHEPAVCFLDIRMPGLSGIDVARRIDGRAPVVFATAYGDHALAAFDAGAVDYLMKPVDPERLAQTVVRLRQRLQAGATPAHGAAPPDPAALHQLLAQLAGQTRRAPPLQVLQASVGREVRLIRTDEVVYFESDSRYTRVVFDGPHGAGDALIRTPLKELLAQLDEQLFWQVHRSVIVNQRHIASAVRVDEGHMHLTLRGRPETLPVSRHFQALFKGQ</sequence>
<feature type="domain" description="Response regulatory" evidence="3">
    <location>
        <begin position="5"/>
        <end position="117"/>
    </location>
</feature>
<evidence type="ECO:0000259" key="4">
    <source>
        <dbReference type="PROSITE" id="PS50930"/>
    </source>
</evidence>
<feature type="domain" description="HTH LytTR-type" evidence="4">
    <location>
        <begin position="158"/>
        <end position="264"/>
    </location>
</feature>
<dbReference type="SUPFAM" id="SSF52172">
    <property type="entry name" value="CheY-like"/>
    <property type="match status" value="1"/>
</dbReference>
<name>A0A437RRD0_9BURK</name>
<accession>A0A437RRD0</accession>
<dbReference type="Pfam" id="PF04397">
    <property type="entry name" value="LytTR"/>
    <property type="match status" value="1"/>
</dbReference>
<keyword evidence="1" id="KW-0238">DNA-binding</keyword>
<dbReference type="SMART" id="SM00448">
    <property type="entry name" value="REC"/>
    <property type="match status" value="1"/>
</dbReference>
<dbReference type="Proteomes" id="UP000285575">
    <property type="component" value="Unassembled WGS sequence"/>
</dbReference>
<organism evidence="5 6">
    <name type="scientific">Rubrivivax rivuli</name>
    <dbReference type="NCBI Taxonomy" id="1862385"/>
    <lineage>
        <taxon>Bacteria</taxon>
        <taxon>Pseudomonadati</taxon>
        <taxon>Pseudomonadota</taxon>
        <taxon>Betaproteobacteria</taxon>
        <taxon>Burkholderiales</taxon>
        <taxon>Sphaerotilaceae</taxon>
        <taxon>Rubrivivax</taxon>
    </lineage>
</organism>
<reference evidence="5 6" key="1">
    <citation type="submission" date="2019-01" db="EMBL/GenBank/DDBJ databases">
        <authorList>
            <person name="Chen W.-M."/>
        </authorList>
    </citation>
    <scope>NUCLEOTIDE SEQUENCE [LARGE SCALE GENOMIC DNA]</scope>
    <source>
        <strain evidence="5 6">KYPY4</strain>
    </source>
</reference>
<dbReference type="OrthoDB" id="236568at2"/>
<evidence type="ECO:0000313" key="6">
    <source>
        <dbReference type="Proteomes" id="UP000285575"/>
    </source>
</evidence>
<dbReference type="Gene3D" id="2.40.50.1020">
    <property type="entry name" value="LytTr DNA-binding domain"/>
    <property type="match status" value="1"/>
</dbReference>
<dbReference type="GO" id="GO:0006355">
    <property type="term" value="P:regulation of DNA-templated transcription"/>
    <property type="evidence" value="ECO:0007669"/>
    <property type="project" value="TreeGrafter"/>
</dbReference>
<protein>
    <submittedName>
        <fullName evidence="5">Response regulator transcription factor</fullName>
    </submittedName>
</protein>
<feature type="modified residue" description="4-aspartylphosphate" evidence="2">
    <location>
        <position position="57"/>
    </location>
</feature>
<dbReference type="AlphaFoldDB" id="A0A437RRD0"/>
<dbReference type="PROSITE" id="PS50930">
    <property type="entry name" value="HTH_LYTTR"/>
    <property type="match status" value="1"/>
</dbReference>
<comment type="caution">
    <text evidence="5">The sequence shown here is derived from an EMBL/GenBank/DDBJ whole genome shotgun (WGS) entry which is preliminary data.</text>
</comment>
<dbReference type="PANTHER" id="PTHR48111:SF69">
    <property type="entry name" value="RESPONSE REGULATOR RECEIVER"/>
    <property type="match status" value="1"/>
</dbReference>
<dbReference type="GO" id="GO:0005829">
    <property type="term" value="C:cytosol"/>
    <property type="evidence" value="ECO:0007669"/>
    <property type="project" value="TreeGrafter"/>
</dbReference>
<evidence type="ECO:0000256" key="2">
    <source>
        <dbReference type="PROSITE-ProRule" id="PRU00169"/>
    </source>
</evidence>
<dbReference type="PROSITE" id="PS50110">
    <property type="entry name" value="RESPONSE_REGULATORY"/>
    <property type="match status" value="1"/>
</dbReference>
<dbReference type="Gene3D" id="3.40.50.2300">
    <property type="match status" value="1"/>
</dbReference>
<dbReference type="GO" id="GO:0000976">
    <property type="term" value="F:transcription cis-regulatory region binding"/>
    <property type="evidence" value="ECO:0007669"/>
    <property type="project" value="TreeGrafter"/>
</dbReference>
<evidence type="ECO:0000256" key="1">
    <source>
        <dbReference type="ARBA" id="ARBA00023125"/>
    </source>
</evidence>
<keyword evidence="2" id="KW-0597">Phosphoprotein</keyword>
<evidence type="ECO:0000259" key="3">
    <source>
        <dbReference type="PROSITE" id="PS50110"/>
    </source>
</evidence>
<dbReference type="InterPro" id="IPR039420">
    <property type="entry name" value="WalR-like"/>
</dbReference>
<gene>
    <name evidence="5" type="ORF">EOE66_00945</name>
</gene>
<evidence type="ECO:0000313" key="5">
    <source>
        <dbReference type="EMBL" id="RVU49182.1"/>
    </source>
</evidence>
<dbReference type="PANTHER" id="PTHR48111">
    <property type="entry name" value="REGULATOR OF RPOS"/>
    <property type="match status" value="1"/>
</dbReference>
<dbReference type="SMART" id="SM00850">
    <property type="entry name" value="LytTR"/>
    <property type="match status" value="1"/>
</dbReference>
<proteinExistence type="predicted"/>
<dbReference type="InterPro" id="IPR001789">
    <property type="entry name" value="Sig_transdc_resp-reg_receiver"/>
</dbReference>
<dbReference type="EMBL" id="SACR01000001">
    <property type="protein sequence ID" value="RVU49182.1"/>
    <property type="molecule type" value="Genomic_DNA"/>
</dbReference>
<keyword evidence="6" id="KW-1185">Reference proteome</keyword>
<dbReference type="GO" id="GO:0000156">
    <property type="term" value="F:phosphorelay response regulator activity"/>
    <property type="evidence" value="ECO:0007669"/>
    <property type="project" value="TreeGrafter"/>
</dbReference>
<dbReference type="GO" id="GO:0032993">
    <property type="term" value="C:protein-DNA complex"/>
    <property type="evidence" value="ECO:0007669"/>
    <property type="project" value="TreeGrafter"/>
</dbReference>
<dbReference type="Pfam" id="PF00072">
    <property type="entry name" value="Response_reg"/>
    <property type="match status" value="1"/>
</dbReference>
<dbReference type="InterPro" id="IPR011006">
    <property type="entry name" value="CheY-like_superfamily"/>
</dbReference>